<dbReference type="Proteomes" id="UP000014254">
    <property type="component" value="Unassembled WGS sequence"/>
</dbReference>
<evidence type="ECO:0000313" key="1">
    <source>
        <dbReference type="EMBL" id="EPB84350.1"/>
    </source>
</evidence>
<proteinExistence type="predicted"/>
<dbReference type="EMBL" id="KE124041">
    <property type="protein sequence ID" value="EPB84350.1"/>
    <property type="molecule type" value="Genomic_DNA"/>
</dbReference>
<dbReference type="VEuPathDB" id="FungiDB:HMPREF1544_08869"/>
<sequence>MSSNEVSVTLKEVKKGLVLLHTMKLKYAPKLYINNNLICFLMTLSLVKDNAFNSVRARLGWLNLSDQNEQQGCDFSTPPYYVW</sequence>
<organism evidence="1 2">
    <name type="scientific">Mucor circinelloides f. circinelloides (strain 1006PhL)</name>
    <name type="common">Mucormycosis agent</name>
    <name type="synonym">Calyptromyces circinelloides</name>
    <dbReference type="NCBI Taxonomy" id="1220926"/>
    <lineage>
        <taxon>Eukaryota</taxon>
        <taxon>Fungi</taxon>
        <taxon>Fungi incertae sedis</taxon>
        <taxon>Mucoromycota</taxon>
        <taxon>Mucoromycotina</taxon>
        <taxon>Mucoromycetes</taxon>
        <taxon>Mucorales</taxon>
        <taxon>Mucorineae</taxon>
        <taxon>Mucoraceae</taxon>
        <taxon>Mucor</taxon>
    </lineage>
</organism>
<protein>
    <submittedName>
        <fullName evidence="1">Uncharacterized protein</fullName>
    </submittedName>
</protein>
<evidence type="ECO:0000313" key="2">
    <source>
        <dbReference type="Proteomes" id="UP000014254"/>
    </source>
</evidence>
<gene>
    <name evidence="1" type="ORF">HMPREF1544_08869</name>
</gene>
<dbReference type="InParanoid" id="S2JWY6"/>
<accession>S2JWY6</accession>
<dbReference type="AlphaFoldDB" id="S2JWY6"/>
<keyword evidence="2" id="KW-1185">Reference proteome</keyword>
<name>S2JWY6_MUCC1</name>
<reference evidence="2" key="1">
    <citation type="submission" date="2013-05" db="EMBL/GenBank/DDBJ databases">
        <title>The Genome sequence of Mucor circinelloides f. circinelloides 1006PhL.</title>
        <authorList>
            <consortium name="The Broad Institute Genomics Platform"/>
            <person name="Cuomo C."/>
            <person name="Earl A."/>
            <person name="Findley K."/>
            <person name="Lee S.C."/>
            <person name="Walker B."/>
            <person name="Young S."/>
            <person name="Zeng Q."/>
            <person name="Gargeya S."/>
            <person name="Fitzgerald M."/>
            <person name="Haas B."/>
            <person name="Abouelleil A."/>
            <person name="Allen A.W."/>
            <person name="Alvarado L."/>
            <person name="Arachchi H.M."/>
            <person name="Berlin A.M."/>
            <person name="Chapman S.B."/>
            <person name="Gainer-Dewar J."/>
            <person name="Goldberg J."/>
            <person name="Griggs A."/>
            <person name="Gujja S."/>
            <person name="Hansen M."/>
            <person name="Howarth C."/>
            <person name="Imamovic A."/>
            <person name="Ireland A."/>
            <person name="Larimer J."/>
            <person name="McCowan C."/>
            <person name="Murphy C."/>
            <person name="Pearson M."/>
            <person name="Poon T.W."/>
            <person name="Priest M."/>
            <person name="Roberts A."/>
            <person name="Saif S."/>
            <person name="Shea T."/>
            <person name="Sisk P."/>
            <person name="Sykes S."/>
            <person name="Wortman J."/>
            <person name="Nusbaum C."/>
            <person name="Birren B."/>
        </authorList>
    </citation>
    <scope>NUCLEOTIDE SEQUENCE [LARGE SCALE GENOMIC DNA]</scope>
    <source>
        <strain evidence="2">1006PhL</strain>
    </source>
</reference>